<dbReference type="Gene3D" id="3.50.30.50">
    <property type="entry name" value="Putative cyclase"/>
    <property type="match status" value="1"/>
</dbReference>
<dbReference type="GO" id="GO:0046872">
    <property type="term" value="F:metal ion binding"/>
    <property type="evidence" value="ECO:0007669"/>
    <property type="project" value="UniProtKB-KW"/>
</dbReference>
<evidence type="ECO:0000256" key="1">
    <source>
        <dbReference type="ARBA" id="ARBA00001947"/>
    </source>
</evidence>
<evidence type="ECO:0000256" key="2">
    <source>
        <dbReference type="ARBA" id="ARBA00002204"/>
    </source>
</evidence>
<evidence type="ECO:0000313" key="12">
    <source>
        <dbReference type="EMBL" id="MBE9077909.1"/>
    </source>
</evidence>
<evidence type="ECO:0000256" key="6">
    <source>
        <dbReference type="ARBA" id="ARBA00022723"/>
    </source>
</evidence>
<evidence type="ECO:0000313" key="13">
    <source>
        <dbReference type="Proteomes" id="UP000636505"/>
    </source>
</evidence>
<organism evidence="12 13">
    <name type="scientific">Vasconcelosia minhoensis LEGE 07310</name>
    <dbReference type="NCBI Taxonomy" id="915328"/>
    <lineage>
        <taxon>Bacteria</taxon>
        <taxon>Bacillati</taxon>
        <taxon>Cyanobacteriota</taxon>
        <taxon>Cyanophyceae</taxon>
        <taxon>Nodosilineales</taxon>
        <taxon>Cymatolegaceae</taxon>
        <taxon>Vasconcelosia</taxon>
        <taxon>Vasconcelosia minhoensis</taxon>
    </lineage>
</organism>
<dbReference type="RefSeq" id="WP_193907194.1">
    <property type="nucleotide sequence ID" value="NZ_JADEXG010000023.1"/>
</dbReference>
<dbReference type="FunFam" id="3.50.30.50:FF:000001">
    <property type="entry name" value="Kynurenine formamidase"/>
    <property type="match status" value="1"/>
</dbReference>
<name>A0A8J7AEE9_9CYAN</name>
<protein>
    <recommendedName>
        <fullName evidence="5">Kynurenine formamidase</fullName>
        <ecNumber evidence="4">3.5.1.9</ecNumber>
    </recommendedName>
</protein>
<keyword evidence="7" id="KW-0378">Hydrolase</keyword>
<dbReference type="GO" id="GO:0019441">
    <property type="term" value="P:L-tryptophan catabolic process to kynurenine"/>
    <property type="evidence" value="ECO:0007669"/>
    <property type="project" value="InterPro"/>
</dbReference>
<evidence type="ECO:0000256" key="7">
    <source>
        <dbReference type="ARBA" id="ARBA00022801"/>
    </source>
</evidence>
<dbReference type="InterPro" id="IPR007325">
    <property type="entry name" value="KFase/CYL"/>
</dbReference>
<accession>A0A8J7AEE9</accession>
<gene>
    <name evidence="12" type="ORF">IQ241_11495</name>
</gene>
<evidence type="ECO:0000256" key="9">
    <source>
        <dbReference type="ARBA" id="ARBA00023079"/>
    </source>
</evidence>
<evidence type="ECO:0000256" key="11">
    <source>
        <dbReference type="ARBA" id="ARBA00060547"/>
    </source>
</evidence>
<dbReference type="EC" id="3.5.1.9" evidence="4"/>
<dbReference type="GO" id="GO:0004061">
    <property type="term" value="F:arylformamidase activity"/>
    <property type="evidence" value="ECO:0007669"/>
    <property type="project" value="UniProtKB-EC"/>
</dbReference>
<sequence length="224" mass="24504">MEQLAAPTDCSAKKPSGWIDISRSIYSGMAYWPDNPPVRVEPVQCLADGDICNVSKLTLGSHTGTHVDGLNHFIKGGVGVDQMPLEATIGPARLIEITHPEYIPLDQVEPHNLQAGERILFKTQNSTREYPGDRFIEDFIYLSTEAAQYLAERQVRTIGVDYLSVGGYEKNVVEVHKILLGQGIWVIEGLDLAAAQPGGYELICLPLKLKHGDGGLARAVVRSL</sequence>
<dbReference type="Proteomes" id="UP000636505">
    <property type="component" value="Unassembled WGS sequence"/>
</dbReference>
<dbReference type="Pfam" id="PF04199">
    <property type="entry name" value="Cyclase"/>
    <property type="match status" value="1"/>
</dbReference>
<dbReference type="EMBL" id="JADEXG010000023">
    <property type="protein sequence ID" value="MBE9077909.1"/>
    <property type="molecule type" value="Genomic_DNA"/>
</dbReference>
<reference evidence="12" key="1">
    <citation type="submission" date="2020-10" db="EMBL/GenBank/DDBJ databases">
        <authorList>
            <person name="Castelo-Branco R."/>
            <person name="Eusebio N."/>
            <person name="Adriana R."/>
            <person name="Vieira A."/>
            <person name="Brugerolle De Fraissinette N."/>
            <person name="Rezende De Castro R."/>
            <person name="Schneider M.P."/>
            <person name="Vasconcelos V."/>
            <person name="Leao P.N."/>
        </authorList>
    </citation>
    <scope>NUCLEOTIDE SEQUENCE</scope>
    <source>
        <strain evidence="12">LEGE 07310</strain>
    </source>
</reference>
<comment type="caution">
    <text evidence="12">The sequence shown here is derived from an EMBL/GenBank/DDBJ whole genome shotgun (WGS) entry which is preliminary data.</text>
</comment>
<evidence type="ECO:0000256" key="5">
    <source>
        <dbReference type="ARBA" id="ARBA00014889"/>
    </source>
</evidence>
<dbReference type="InterPro" id="IPR037175">
    <property type="entry name" value="KFase_sf"/>
</dbReference>
<dbReference type="PANTHER" id="PTHR31118:SF32">
    <property type="entry name" value="KYNURENINE FORMAMIDASE"/>
    <property type="match status" value="1"/>
</dbReference>
<comment type="catalytic activity">
    <reaction evidence="10">
        <text>N-formyl-L-kynurenine + H2O = L-kynurenine + formate + H(+)</text>
        <dbReference type="Rhea" id="RHEA:13009"/>
        <dbReference type="ChEBI" id="CHEBI:15377"/>
        <dbReference type="ChEBI" id="CHEBI:15378"/>
        <dbReference type="ChEBI" id="CHEBI:15740"/>
        <dbReference type="ChEBI" id="CHEBI:57959"/>
        <dbReference type="ChEBI" id="CHEBI:58629"/>
        <dbReference type="EC" id="3.5.1.9"/>
    </reaction>
</comment>
<keyword evidence="9" id="KW-0823">Tryptophan catabolism</keyword>
<comment type="subunit">
    <text evidence="3">Homodimer.</text>
</comment>
<dbReference type="PANTHER" id="PTHR31118">
    <property type="entry name" value="CYCLASE-LIKE PROTEIN 2"/>
    <property type="match status" value="1"/>
</dbReference>
<evidence type="ECO:0000256" key="10">
    <source>
        <dbReference type="ARBA" id="ARBA00048496"/>
    </source>
</evidence>
<keyword evidence="8" id="KW-0862">Zinc</keyword>
<keyword evidence="13" id="KW-1185">Reference proteome</keyword>
<dbReference type="SUPFAM" id="SSF102198">
    <property type="entry name" value="Putative cyclase"/>
    <property type="match status" value="1"/>
</dbReference>
<evidence type="ECO:0000256" key="4">
    <source>
        <dbReference type="ARBA" id="ARBA00012930"/>
    </source>
</evidence>
<evidence type="ECO:0000256" key="3">
    <source>
        <dbReference type="ARBA" id="ARBA00011738"/>
    </source>
</evidence>
<comment type="function">
    <text evidence="2">Catalyzes the hydrolysis of N-formyl-L-kynurenine to L-kynurenine, the second step in the kynurenine pathway of tryptophan degradation.</text>
</comment>
<comment type="cofactor">
    <cofactor evidence="1">
        <name>Zn(2+)</name>
        <dbReference type="ChEBI" id="CHEBI:29105"/>
    </cofactor>
</comment>
<comment type="pathway">
    <text evidence="11">Amino-acid degradation; L-tryptophan degradation via kynurenine pathway; L-kynurenine from L-tryptophan: step 2/2.</text>
</comment>
<proteinExistence type="predicted"/>
<keyword evidence="6" id="KW-0479">Metal-binding</keyword>
<evidence type="ECO:0000256" key="8">
    <source>
        <dbReference type="ARBA" id="ARBA00022833"/>
    </source>
</evidence>
<dbReference type="AlphaFoldDB" id="A0A8J7AEE9"/>